<comment type="caution">
    <text evidence="1">The sequence shown here is derived from an EMBL/GenBank/DDBJ whole genome shotgun (WGS) entry which is preliminary data.</text>
</comment>
<evidence type="ECO:0000313" key="1">
    <source>
        <dbReference type="EMBL" id="GHI69525.1"/>
    </source>
</evidence>
<accession>A0ABQ3SNY4</accession>
<protein>
    <recommendedName>
        <fullName evidence="3">Isochorismatase</fullName>
    </recommendedName>
</protein>
<keyword evidence="2" id="KW-1185">Reference proteome</keyword>
<organism evidence="1 2">
    <name type="scientific">Streptomyces nojiriensis</name>
    <dbReference type="NCBI Taxonomy" id="66374"/>
    <lineage>
        <taxon>Bacteria</taxon>
        <taxon>Bacillati</taxon>
        <taxon>Actinomycetota</taxon>
        <taxon>Actinomycetes</taxon>
        <taxon>Kitasatosporales</taxon>
        <taxon>Streptomycetaceae</taxon>
        <taxon>Streptomyces</taxon>
    </lineage>
</organism>
<gene>
    <name evidence="1" type="ORF">Snoj_34430</name>
</gene>
<reference evidence="2" key="1">
    <citation type="submission" date="2023-07" db="EMBL/GenBank/DDBJ databases">
        <title>Whole genome shotgun sequence of Streptomyces nojiriensis NBRC 13794.</title>
        <authorList>
            <person name="Komaki H."/>
            <person name="Tamura T."/>
        </authorList>
    </citation>
    <scope>NUCLEOTIDE SEQUENCE [LARGE SCALE GENOMIC DNA]</scope>
    <source>
        <strain evidence="2">NBRC 13794</strain>
    </source>
</reference>
<proteinExistence type="predicted"/>
<dbReference type="GeneID" id="95587801"/>
<evidence type="ECO:0008006" key="3">
    <source>
        <dbReference type="Google" id="ProtNLM"/>
    </source>
</evidence>
<dbReference type="RefSeq" id="WP_189746676.1">
    <property type="nucleotide sequence ID" value="NZ_BMRL01000022.1"/>
</dbReference>
<sequence length="53" mass="5700">MANTAVVIIDMLNTCDHQDADEPAPSGEQALPTVVRPLISGFFCARSRSVQRA</sequence>
<dbReference type="EMBL" id="BNEC01000005">
    <property type="protein sequence ID" value="GHI69525.1"/>
    <property type="molecule type" value="Genomic_DNA"/>
</dbReference>
<evidence type="ECO:0000313" key="2">
    <source>
        <dbReference type="Proteomes" id="UP000613974"/>
    </source>
</evidence>
<dbReference type="Proteomes" id="UP000613974">
    <property type="component" value="Unassembled WGS sequence"/>
</dbReference>
<name>A0ABQ3SNY4_9ACTN</name>